<evidence type="ECO:0000313" key="3">
    <source>
        <dbReference type="RefSeq" id="XP_008277691.1"/>
    </source>
</evidence>
<dbReference type="Proteomes" id="UP000694891">
    <property type="component" value="Unplaced"/>
</dbReference>
<keyword evidence="2" id="KW-1185">Reference proteome</keyword>
<gene>
    <name evidence="3" type="primary">LOC103355611</name>
</gene>
<sequence>MGNAHTIFNKTPYTWYYRTGWREDTDNRLRGHSSGEYLHAVPPFDKVSLKYGNHSNWDLRCSGGGASYDLRESDDRQKFELVNNVSGFIVDSCPNFARLEEEQREKERQEKEKEEEEQREREKRQEEERRRREEEERRRQAQLERERRIQQQIDEENQASRRKLTQAYQDLQEEQNLQTRTFHQQQTILLHQPVDDHTAQIDRDEVRSLFITDDTRGGEKVVGICYKSSSRCSKCLQEPKIKESQSSRSLYPKSFSGRQLDFILRLDWTQSELLFLVVQVVLVNVDFSFWLLKSFW</sequence>
<feature type="region of interest" description="Disordered" evidence="1">
    <location>
        <begin position="104"/>
        <end position="136"/>
    </location>
</feature>
<protein>
    <submittedName>
        <fullName evidence="3">Trichohyalin-like</fullName>
    </submittedName>
</protein>
<dbReference type="AlphaFoldDB" id="A0A9Y4MRQ4"/>
<dbReference type="GeneID" id="103355611"/>
<proteinExistence type="predicted"/>
<accession>A0A9Y4MRQ4</accession>
<dbReference type="RefSeq" id="XP_008277691.1">
    <property type="nucleotide sequence ID" value="XM_008279469.1"/>
</dbReference>
<evidence type="ECO:0000313" key="2">
    <source>
        <dbReference type="Proteomes" id="UP000694891"/>
    </source>
</evidence>
<reference evidence="3" key="1">
    <citation type="submission" date="2025-08" db="UniProtKB">
        <authorList>
            <consortium name="RefSeq"/>
        </authorList>
    </citation>
    <scope>IDENTIFICATION</scope>
</reference>
<name>A0A9Y4MRQ4_9TELE</name>
<organism evidence="2 3">
    <name type="scientific">Stegastes partitus</name>
    <name type="common">bicolor damselfish</name>
    <dbReference type="NCBI Taxonomy" id="144197"/>
    <lineage>
        <taxon>Eukaryota</taxon>
        <taxon>Metazoa</taxon>
        <taxon>Chordata</taxon>
        <taxon>Craniata</taxon>
        <taxon>Vertebrata</taxon>
        <taxon>Euteleostomi</taxon>
        <taxon>Actinopterygii</taxon>
        <taxon>Neopterygii</taxon>
        <taxon>Teleostei</taxon>
        <taxon>Neoteleostei</taxon>
        <taxon>Acanthomorphata</taxon>
        <taxon>Ovalentaria</taxon>
        <taxon>Pomacentridae</taxon>
        <taxon>Stegastes</taxon>
    </lineage>
</organism>
<evidence type="ECO:0000256" key="1">
    <source>
        <dbReference type="SAM" id="MobiDB-lite"/>
    </source>
</evidence>